<dbReference type="InterPro" id="IPR025736">
    <property type="entry name" value="PucR_C-HTH_dom"/>
</dbReference>
<dbReference type="EMBL" id="FUZT01000004">
    <property type="protein sequence ID" value="SKC65776.1"/>
    <property type="molecule type" value="Genomic_DNA"/>
</dbReference>
<proteinExistence type="predicted"/>
<accession>A0A1T5KPU6</accession>
<dbReference type="Gene3D" id="1.10.10.2840">
    <property type="entry name" value="PucR C-terminal helix-turn-helix domain"/>
    <property type="match status" value="1"/>
</dbReference>
<dbReference type="InterPro" id="IPR012914">
    <property type="entry name" value="PucR_dom"/>
</dbReference>
<reference evidence="3 4" key="1">
    <citation type="submission" date="2017-02" db="EMBL/GenBank/DDBJ databases">
        <authorList>
            <person name="Peterson S.W."/>
        </authorList>
    </citation>
    <scope>NUCLEOTIDE SEQUENCE [LARGE SCALE GENOMIC DNA]</scope>
    <source>
        <strain evidence="3 4">M1</strain>
    </source>
</reference>
<evidence type="ECO:0000313" key="4">
    <source>
        <dbReference type="Proteomes" id="UP000190285"/>
    </source>
</evidence>
<name>A0A1T5KPU6_9FIRM</name>
<evidence type="ECO:0000259" key="1">
    <source>
        <dbReference type="Pfam" id="PF07905"/>
    </source>
</evidence>
<dbReference type="OrthoDB" id="212459at2"/>
<organism evidence="3 4">
    <name type="scientific">Maledivibacter halophilus</name>
    <dbReference type="NCBI Taxonomy" id="36842"/>
    <lineage>
        <taxon>Bacteria</taxon>
        <taxon>Bacillati</taxon>
        <taxon>Bacillota</taxon>
        <taxon>Clostridia</taxon>
        <taxon>Peptostreptococcales</taxon>
        <taxon>Caminicellaceae</taxon>
        <taxon>Maledivibacter</taxon>
    </lineage>
</organism>
<dbReference type="InterPro" id="IPR051448">
    <property type="entry name" value="CdaR-like_regulators"/>
</dbReference>
<dbReference type="Pfam" id="PF13556">
    <property type="entry name" value="HTH_30"/>
    <property type="match status" value="1"/>
</dbReference>
<dbReference type="AlphaFoldDB" id="A0A1T5KPU6"/>
<keyword evidence="4" id="KW-1185">Reference proteome</keyword>
<dbReference type="PANTHER" id="PTHR33744:SF1">
    <property type="entry name" value="DNA-BINDING TRANSCRIPTIONAL ACTIVATOR ADER"/>
    <property type="match status" value="1"/>
</dbReference>
<evidence type="ECO:0000259" key="2">
    <source>
        <dbReference type="Pfam" id="PF13556"/>
    </source>
</evidence>
<sequence>MECKKLFNEIKVFGKVNILNGYDYLSNKIKDVQFLNVPDKTYWISENDLVVLNSDILISEKMSIINIINLLKQKKISALIIINQETDIEIKTKLEQMIKLVDQINFPILEANYDLDYRSILSIIGENNIDSYLINQLKNNLLSLKDSSYYTLTNIILIYSYYIKQSILLLSDNCKILDYIEINRKHNKNIPISYISELINNGSIDRSSTLKPSIYIDKNDKYTIFPLKLYTRLLGYLCLINYDSKSDSKYDLRIANEVIPFIIISMMSYHQNEMIYNKSKDEFVRGILYGLYSDKKIIENECNYFNFKYNLKRFVWLIHIKHLNKSHLNPASSDRIPRKIIDKTLNISKSRFYEDYSICENSTIIFIRLKHDELPNAKLNESYANLLKELEIQMPEYSFSIGISRAYNTIDRLNLAYEDAVFSIKMGLNIFKNVKSIYPYDDLIVYHLLYSIKNNPIIERLYKNSIDKLIKFDKENNTELLKTIKSVINSSYNFNAAADGLFIHRNTLYQRIKKIESITGYSLNNSEARLLFQLGIKIHDIYILSM</sequence>
<protein>
    <submittedName>
        <fullName evidence="3">Purine catabolism regulatory protein-like family protein</fullName>
    </submittedName>
</protein>
<evidence type="ECO:0000313" key="3">
    <source>
        <dbReference type="EMBL" id="SKC65776.1"/>
    </source>
</evidence>
<feature type="domain" description="PucR C-terminal helix-turn-helix" evidence="2">
    <location>
        <begin position="480"/>
        <end position="538"/>
    </location>
</feature>
<dbReference type="InterPro" id="IPR042070">
    <property type="entry name" value="PucR_C-HTH_sf"/>
</dbReference>
<dbReference type="PANTHER" id="PTHR33744">
    <property type="entry name" value="CARBOHYDRATE DIACID REGULATOR"/>
    <property type="match status" value="1"/>
</dbReference>
<gene>
    <name evidence="3" type="ORF">SAMN02194393_02037</name>
</gene>
<dbReference type="RefSeq" id="WP_079491335.1">
    <property type="nucleotide sequence ID" value="NZ_FUZT01000004.1"/>
</dbReference>
<dbReference type="STRING" id="36842.SAMN02194393_02037"/>
<dbReference type="Proteomes" id="UP000190285">
    <property type="component" value="Unassembled WGS sequence"/>
</dbReference>
<dbReference type="Pfam" id="PF07905">
    <property type="entry name" value="PucR"/>
    <property type="match status" value="1"/>
</dbReference>
<feature type="domain" description="Purine catabolism PurC-like" evidence="1">
    <location>
        <begin position="11"/>
        <end position="123"/>
    </location>
</feature>